<dbReference type="InterPro" id="IPR001347">
    <property type="entry name" value="SIS_dom"/>
</dbReference>
<dbReference type="InterPro" id="IPR050303">
    <property type="entry name" value="GatZ_KbaZ_carbometab"/>
</dbReference>
<accession>A0ABT0Z3N7</accession>
<feature type="domain" description="SIS" evidence="1">
    <location>
        <begin position="40"/>
        <end position="193"/>
    </location>
</feature>
<dbReference type="Pfam" id="PF01380">
    <property type="entry name" value="SIS"/>
    <property type="match status" value="1"/>
</dbReference>
<dbReference type="EMBL" id="JAMSCK010000004">
    <property type="protein sequence ID" value="MCM8570353.1"/>
    <property type="molecule type" value="Genomic_DNA"/>
</dbReference>
<sequence length="378" mass="41991">MTKIKNKRSFTEIEINNQPNLWEDVYKLILEKSESLKKFIGPLMEKKGLEIILTGAGSSAFLGEAAQAYTQINTGCQTRAVSTTDIVTHPHFFFQKNHPILLVSFARSGNSPESIETVNLADQYCDEVYHLIITCNHAGELMKYTSKKSNKSYGLLLPEDAHDKSLAMTGSFTSMLLSILLISDLDNIQEKESSIKSITSSARNILEKSASFEEIANTDFERVVFLGSGPLVGIARESHLKLQELTDGKVICKHDSFLGFRHGPRAVINDKTLLVYLFSTDDHVFQYEFDLADSNTKQLNHIPCVAVGRKQDPRLNACFNIDLHLNSEEQLAVVPATLIGQLLGLYKSLNLGLDPDNPSVSGTISRVVQGVKIYPQKL</sequence>
<dbReference type="Gene3D" id="3.40.50.10490">
    <property type="entry name" value="Glucose-6-phosphate isomerase like protein, domain 1"/>
    <property type="match status" value="2"/>
</dbReference>
<evidence type="ECO:0000259" key="1">
    <source>
        <dbReference type="PROSITE" id="PS51464"/>
    </source>
</evidence>
<evidence type="ECO:0000313" key="2">
    <source>
        <dbReference type="EMBL" id="MCM8570353.1"/>
    </source>
</evidence>
<comment type="caution">
    <text evidence="2">The sequence shown here is derived from an EMBL/GenBank/DDBJ whole genome shotgun (WGS) entry which is preliminary data.</text>
</comment>
<feature type="domain" description="SIS" evidence="1">
    <location>
        <begin position="211"/>
        <end position="358"/>
    </location>
</feature>
<name>A0ABT0Z3N7_9FLAO</name>
<evidence type="ECO:0000313" key="3">
    <source>
        <dbReference type="Proteomes" id="UP001155077"/>
    </source>
</evidence>
<proteinExistence type="predicted"/>
<keyword evidence="3" id="KW-1185">Reference proteome</keyword>
<dbReference type="Proteomes" id="UP001155077">
    <property type="component" value="Unassembled WGS sequence"/>
</dbReference>
<dbReference type="PROSITE" id="PS51464">
    <property type="entry name" value="SIS"/>
    <property type="match status" value="2"/>
</dbReference>
<dbReference type="PANTHER" id="PTHR32502:SF3">
    <property type="entry name" value="D-GALACTOSAMINE-6-PHOSPHATE DEAMINASE AGAS-RELATED"/>
    <property type="match status" value="1"/>
</dbReference>
<gene>
    <name evidence="2" type="ORF">NE848_13250</name>
</gene>
<protein>
    <submittedName>
        <fullName evidence="2">SIS domain-containing protein</fullName>
    </submittedName>
</protein>
<dbReference type="RefSeq" id="WP_252114367.1">
    <property type="nucleotide sequence ID" value="NZ_JAMSCK010000004.1"/>
</dbReference>
<dbReference type="PANTHER" id="PTHR32502">
    <property type="entry name" value="N-ACETYLGALACTOSAMINE PERMEASE II COMPONENT-RELATED"/>
    <property type="match status" value="1"/>
</dbReference>
<dbReference type="InterPro" id="IPR046348">
    <property type="entry name" value="SIS_dom_sf"/>
</dbReference>
<organism evidence="2 3">
    <name type="scientific">Gramella jeungdoensis</name>
    <dbReference type="NCBI Taxonomy" id="708091"/>
    <lineage>
        <taxon>Bacteria</taxon>
        <taxon>Pseudomonadati</taxon>
        <taxon>Bacteroidota</taxon>
        <taxon>Flavobacteriia</taxon>
        <taxon>Flavobacteriales</taxon>
        <taxon>Flavobacteriaceae</taxon>
        <taxon>Christiangramia</taxon>
    </lineage>
</organism>
<dbReference type="SUPFAM" id="SSF53697">
    <property type="entry name" value="SIS domain"/>
    <property type="match status" value="1"/>
</dbReference>
<reference evidence="2" key="1">
    <citation type="submission" date="2022-06" db="EMBL/GenBank/DDBJ databases">
        <title>Gramella sediminis sp. nov., isolated from deep-sea sediment of the Indian Ocean.</title>
        <authorList>
            <person name="Yang L."/>
        </authorList>
    </citation>
    <scope>NUCLEOTIDE SEQUENCE</scope>
    <source>
        <strain evidence="2">HMD3159</strain>
    </source>
</reference>